<gene>
    <name evidence="1" type="ORF">AVEN_236402_1</name>
</gene>
<dbReference type="Proteomes" id="UP000499080">
    <property type="component" value="Unassembled WGS sequence"/>
</dbReference>
<comment type="caution">
    <text evidence="1">The sequence shown here is derived from an EMBL/GenBank/DDBJ whole genome shotgun (WGS) entry which is preliminary data.</text>
</comment>
<organism evidence="1 2">
    <name type="scientific">Araneus ventricosus</name>
    <name type="common">Orbweaver spider</name>
    <name type="synonym">Epeira ventricosa</name>
    <dbReference type="NCBI Taxonomy" id="182803"/>
    <lineage>
        <taxon>Eukaryota</taxon>
        <taxon>Metazoa</taxon>
        <taxon>Ecdysozoa</taxon>
        <taxon>Arthropoda</taxon>
        <taxon>Chelicerata</taxon>
        <taxon>Arachnida</taxon>
        <taxon>Araneae</taxon>
        <taxon>Araneomorphae</taxon>
        <taxon>Entelegynae</taxon>
        <taxon>Araneoidea</taxon>
        <taxon>Araneidae</taxon>
        <taxon>Araneus</taxon>
    </lineage>
</organism>
<sequence>MKNTVTGKSSPDLSTLCDLLETKLRALESLGRTKEKFADFLEPLVECCLPESVLRAWERNRLSGVADDSTSQRSFLCHKVESEVSVLGRISDRLKEIKVLF</sequence>
<dbReference type="OrthoDB" id="6454248at2759"/>
<evidence type="ECO:0000313" key="1">
    <source>
        <dbReference type="EMBL" id="GBN81174.1"/>
    </source>
</evidence>
<evidence type="ECO:0000313" key="2">
    <source>
        <dbReference type="Proteomes" id="UP000499080"/>
    </source>
</evidence>
<reference evidence="1 2" key="1">
    <citation type="journal article" date="2019" name="Sci. Rep.">
        <title>Orb-weaving spider Araneus ventricosus genome elucidates the spidroin gene catalogue.</title>
        <authorList>
            <person name="Kono N."/>
            <person name="Nakamura H."/>
            <person name="Ohtoshi R."/>
            <person name="Moran D.A.P."/>
            <person name="Shinohara A."/>
            <person name="Yoshida Y."/>
            <person name="Fujiwara M."/>
            <person name="Mori M."/>
            <person name="Tomita M."/>
            <person name="Arakawa K."/>
        </authorList>
    </citation>
    <scope>NUCLEOTIDE SEQUENCE [LARGE SCALE GENOMIC DNA]</scope>
</reference>
<accession>A0A4Y2RZ34</accession>
<protein>
    <submittedName>
        <fullName evidence="1">Uncharacterized protein</fullName>
    </submittedName>
</protein>
<proteinExistence type="predicted"/>
<name>A0A4Y2RZ34_ARAVE</name>
<keyword evidence="2" id="KW-1185">Reference proteome</keyword>
<dbReference type="EMBL" id="BGPR01019173">
    <property type="protein sequence ID" value="GBN81174.1"/>
    <property type="molecule type" value="Genomic_DNA"/>
</dbReference>
<dbReference type="AlphaFoldDB" id="A0A4Y2RZ34"/>